<dbReference type="EMBL" id="ABDF02000081">
    <property type="protein sequence ID" value="EHK19962.1"/>
    <property type="molecule type" value="Genomic_DNA"/>
</dbReference>
<dbReference type="InParanoid" id="G9MZA4"/>
<dbReference type="InterPro" id="IPR053112">
    <property type="entry name" value="Fungal_Dehydratase/Hydratase"/>
</dbReference>
<gene>
    <name evidence="2" type="ORF">TRIVIDRAFT_16378</name>
</gene>
<dbReference type="STRING" id="413071.G9MZA4"/>
<organism evidence="2 3">
    <name type="scientific">Hypocrea virens (strain Gv29-8 / FGSC 10586)</name>
    <name type="common">Gliocladium virens</name>
    <name type="synonym">Trichoderma virens</name>
    <dbReference type="NCBI Taxonomy" id="413071"/>
    <lineage>
        <taxon>Eukaryota</taxon>
        <taxon>Fungi</taxon>
        <taxon>Dikarya</taxon>
        <taxon>Ascomycota</taxon>
        <taxon>Pezizomycotina</taxon>
        <taxon>Sordariomycetes</taxon>
        <taxon>Hypocreomycetidae</taxon>
        <taxon>Hypocreales</taxon>
        <taxon>Hypocreaceae</taxon>
        <taxon>Trichoderma</taxon>
    </lineage>
</organism>
<dbReference type="GeneID" id="25788581"/>
<name>G9MZA4_HYPVG</name>
<proteinExistence type="predicted"/>
<dbReference type="RefSeq" id="XP_013954159.1">
    <property type="nucleotide sequence ID" value="XM_014098684.2"/>
</dbReference>
<dbReference type="PANTHER" id="PTHR40617:SF1">
    <property type="entry name" value="ATTH DOMAIN-CONTAINING PROTEIN-RELATED"/>
    <property type="match status" value="1"/>
</dbReference>
<dbReference type="VEuPathDB" id="FungiDB:TRIVIDRAFT_16378"/>
<dbReference type="HOGENOM" id="CLU_046730_0_0_1"/>
<dbReference type="SUPFAM" id="SSF159245">
    <property type="entry name" value="AttH-like"/>
    <property type="match status" value="1"/>
</dbReference>
<feature type="non-terminal residue" evidence="2">
    <location>
        <position position="299"/>
    </location>
</feature>
<dbReference type="InterPro" id="IPR023374">
    <property type="entry name" value="AttH-like_dom_sf"/>
</dbReference>
<dbReference type="AlphaFoldDB" id="G9MZA4"/>
<dbReference type="InterPro" id="IPR010791">
    <property type="entry name" value="AttH_dom"/>
</dbReference>
<keyword evidence="3" id="KW-1185">Reference proteome</keyword>
<sequence>SYWSSSFIHGTNGRDYLVISHALVGFPALGTRFNIYRSSLLDLEDTSQYSQYACVAGEAEIYGNTGILNFTTPDYTFASTSATDALSGIHTYSQVAGLEYDLTFDLSSAPLLNAGVGMFQVGGGLGFQWSMPAGKTTGWISMNGVKVDVDASRSLTWYDRQWGVIPGNFTWFQVHVPRKFVNGTEDEIYSIWAWSDMVNGNKAFATRRTGGQAEQSVVPIDWKVSSNRTFGSAATGVVYPLDWTVNVPGGPELQLSSIRPDQEIQGAGVPIVTYTGFLDVTATYPGGRQVPAFGVIEKI</sequence>
<evidence type="ECO:0000313" key="3">
    <source>
        <dbReference type="Proteomes" id="UP000007115"/>
    </source>
</evidence>
<dbReference type="Pfam" id="PF07143">
    <property type="entry name" value="CrtC"/>
    <property type="match status" value="1"/>
</dbReference>
<dbReference type="eggNOG" id="ENOG502SP95">
    <property type="taxonomic scope" value="Eukaryota"/>
</dbReference>
<dbReference type="OMA" id="WSSSFIH"/>
<evidence type="ECO:0000259" key="1">
    <source>
        <dbReference type="Pfam" id="PF07143"/>
    </source>
</evidence>
<reference evidence="2 3" key="1">
    <citation type="journal article" date="2011" name="Genome Biol.">
        <title>Comparative genome sequence analysis underscores mycoparasitism as the ancestral life style of Trichoderma.</title>
        <authorList>
            <person name="Kubicek C.P."/>
            <person name="Herrera-Estrella A."/>
            <person name="Seidl-Seiboth V."/>
            <person name="Martinez D.A."/>
            <person name="Druzhinina I.S."/>
            <person name="Thon M."/>
            <person name="Zeilinger S."/>
            <person name="Casas-Flores S."/>
            <person name="Horwitz B.A."/>
            <person name="Mukherjee P.K."/>
            <person name="Mukherjee M."/>
            <person name="Kredics L."/>
            <person name="Alcaraz L.D."/>
            <person name="Aerts A."/>
            <person name="Antal Z."/>
            <person name="Atanasova L."/>
            <person name="Cervantes-Badillo M.G."/>
            <person name="Challacombe J."/>
            <person name="Chertkov O."/>
            <person name="McCluskey K."/>
            <person name="Coulpier F."/>
            <person name="Deshpande N."/>
            <person name="von Doehren H."/>
            <person name="Ebbole D.J."/>
            <person name="Esquivel-Naranjo E.U."/>
            <person name="Fekete E."/>
            <person name="Flipphi M."/>
            <person name="Glaser F."/>
            <person name="Gomez-Rodriguez E.Y."/>
            <person name="Gruber S."/>
            <person name="Han C."/>
            <person name="Henrissat B."/>
            <person name="Hermosa R."/>
            <person name="Hernandez-Onate M."/>
            <person name="Karaffa L."/>
            <person name="Kosti I."/>
            <person name="Le Crom S."/>
            <person name="Lindquist E."/>
            <person name="Lucas S."/>
            <person name="Luebeck M."/>
            <person name="Luebeck P.S."/>
            <person name="Margeot A."/>
            <person name="Metz B."/>
            <person name="Misra M."/>
            <person name="Nevalainen H."/>
            <person name="Omann M."/>
            <person name="Packer N."/>
            <person name="Perrone G."/>
            <person name="Uresti-Rivera E.E."/>
            <person name="Salamov A."/>
            <person name="Schmoll M."/>
            <person name="Seiboth B."/>
            <person name="Shapiro H."/>
            <person name="Sukno S."/>
            <person name="Tamayo-Ramos J.A."/>
            <person name="Tisch D."/>
            <person name="Wiest A."/>
            <person name="Wilkinson H.H."/>
            <person name="Zhang M."/>
            <person name="Coutinho P.M."/>
            <person name="Kenerley C.M."/>
            <person name="Monte E."/>
            <person name="Baker S.E."/>
            <person name="Grigoriev I.V."/>
        </authorList>
    </citation>
    <scope>NUCLEOTIDE SEQUENCE [LARGE SCALE GENOMIC DNA]</scope>
    <source>
        <strain evidence="3">Gv29-8 / FGSC 10586</strain>
    </source>
</reference>
<feature type="non-terminal residue" evidence="2">
    <location>
        <position position="1"/>
    </location>
</feature>
<protein>
    <recommendedName>
        <fullName evidence="1">AttH domain-containing protein</fullName>
    </recommendedName>
</protein>
<dbReference type="OrthoDB" id="5295747at2759"/>
<feature type="domain" description="AttH" evidence="1">
    <location>
        <begin position="70"/>
        <end position="163"/>
    </location>
</feature>
<comment type="caution">
    <text evidence="2">The sequence shown here is derived from an EMBL/GenBank/DDBJ whole genome shotgun (WGS) entry which is preliminary data.</text>
</comment>
<dbReference type="Gene3D" id="2.40.370.10">
    <property type="entry name" value="AttH-like domain"/>
    <property type="match status" value="2"/>
</dbReference>
<dbReference type="Proteomes" id="UP000007115">
    <property type="component" value="Unassembled WGS sequence"/>
</dbReference>
<accession>G9MZA4</accession>
<dbReference type="PANTHER" id="PTHR40617">
    <property type="entry name" value="TERPENE CYCLASE ASQC"/>
    <property type="match status" value="1"/>
</dbReference>
<evidence type="ECO:0000313" key="2">
    <source>
        <dbReference type="EMBL" id="EHK19962.1"/>
    </source>
</evidence>